<dbReference type="EMBL" id="LXQD01000320">
    <property type="protein sequence ID" value="RCJ24036.1"/>
    <property type="molecule type" value="Genomic_DNA"/>
</dbReference>
<comment type="caution">
    <text evidence="1">The sequence shown here is derived from an EMBL/GenBank/DDBJ whole genome shotgun (WGS) entry which is preliminary data.</text>
</comment>
<evidence type="ECO:0000313" key="1">
    <source>
        <dbReference type="EMBL" id="RCJ24036.1"/>
    </source>
</evidence>
<proteinExistence type="predicted"/>
<evidence type="ECO:0000313" key="2">
    <source>
        <dbReference type="Proteomes" id="UP000252107"/>
    </source>
</evidence>
<name>A0A367QIM4_9NOSO</name>
<accession>A0A367QIM4</accession>
<keyword evidence="2" id="KW-1185">Reference proteome</keyword>
<gene>
    <name evidence="1" type="ORF">A6770_28735</name>
</gene>
<sequence length="59" mass="6804">MIKIKTRKFLLFAGSYESVALSWNSLLTGVDREQELVNQITTIEIIAVERICVNDRVYD</sequence>
<organism evidence="1 2">
    <name type="scientific">Nostoc minutum NIES-26</name>
    <dbReference type="NCBI Taxonomy" id="1844469"/>
    <lineage>
        <taxon>Bacteria</taxon>
        <taxon>Bacillati</taxon>
        <taxon>Cyanobacteriota</taxon>
        <taxon>Cyanophyceae</taxon>
        <taxon>Nostocales</taxon>
        <taxon>Nostocaceae</taxon>
        <taxon>Nostoc</taxon>
    </lineage>
</organism>
<dbReference type="AlphaFoldDB" id="A0A367QIM4"/>
<dbReference type="Proteomes" id="UP000252107">
    <property type="component" value="Unassembled WGS sequence"/>
</dbReference>
<protein>
    <submittedName>
        <fullName evidence="1">Uncharacterized protein</fullName>
    </submittedName>
</protein>
<reference evidence="1" key="1">
    <citation type="submission" date="2016-04" db="EMBL/GenBank/DDBJ databases">
        <authorList>
            <person name="Tabuchi Yagui T.R."/>
        </authorList>
    </citation>
    <scope>NUCLEOTIDE SEQUENCE [LARGE SCALE GENOMIC DNA]</scope>
    <source>
        <strain evidence="1">NIES-26</strain>
    </source>
</reference>